<keyword evidence="1" id="KW-1185">Reference proteome</keyword>
<dbReference type="InParanoid" id="A0A1W4XBT2"/>
<accession>A0A1W4XBT2</accession>
<protein>
    <submittedName>
        <fullName evidence="2">Uncharacterized protein LOC108740171 isoform X1</fullName>
    </submittedName>
</protein>
<evidence type="ECO:0000313" key="2">
    <source>
        <dbReference type="RefSeq" id="XP_018329878.1"/>
    </source>
</evidence>
<dbReference type="RefSeq" id="XP_018329878.1">
    <property type="nucleotide sequence ID" value="XM_018474376.1"/>
</dbReference>
<organism evidence="1 2">
    <name type="scientific">Agrilus planipennis</name>
    <name type="common">Emerald ash borer</name>
    <name type="synonym">Agrilus marcopoli</name>
    <dbReference type="NCBI Taxonomy" id="224129"/>
    <lineage>
        <taxon>Eukaryota</taxon>
        <taxon>Metazoa</taxon>
        <taxon>Ecdysozoa</taxon>
        <taxon>Arthropoda</taxon>
        <taxon>Hexapoda</taxon>
        <taxon>Insecta</taxon>
        <taxon>Pterygota</taxon>
        <taxon>Neoptera</taxon>
        <taxon>Endopterygota</taxon>
        <taxon>Coleoptera</taxon>
        <taxon>Polyphaga</taxon>
        <taxon>Elateriformia</taxon>
        <taxon>Buprestoidea</taxon>
        <taxon>Buprestidae</taxon>
        <taxon>Agrilinae</taxon>
        <taxon>Agrilus</taxon>
    </lineage>
</organism>
<dbReference type="AlphaFoldDB" id="A0A1W4XBT2"/>
<gene>
    <name evidence="2" type="primary">LOC108740171</name>
</gene>
<reference evidence="2" key="1">
    <citation type="submission" date="2025-08" db="UniProtKB">
        <authorList>
            <consortium name="RefSeq"/>
        </authorList>
    </citation>
    <scope>IDENTIFICATION</scope>
    <source>
        <tissue evidence="2">Entire body</tissue>
    </source>
</reference>
<name>A0A1W4XBT2_AGRPL</name>
<dbReference type="KEGG" id="apln:108740171"/>
<sequence length="100" mass="10830">MVIERRRTSSVGGCGARGEKLYDIVGVVTTVVALSVVTTTTTVAPGRNKLGSGEKVWLRHPDVERFGCFSCIHCLFAIQTNNQHNGIHHPVAMQHLSTSS</sequence>
<dbReference type="Proteomes" id="UP000192223">
    <property type="component" value="Unplaced"/>
</dbReference>
<dbReference type="GeneID" id="108740171"/>
<proteinExistence type="predicted"/>
<evidence type="ECO:0000313" key="1">
    <source>
        <dbReference type="Proteomes" id="UP000192223"/>
    </source>
</evidence>